<name>A0ABN8ENX1_9GAMM</name>
<gene>
    <name evidence="2" type="ORF">SIN8267_01986</name>
</gene>
<feature type="signal peptide" evidence="1">
    <location>
        <begin position="1"/>
        <end position="22"/>
    </location>
</feature>
<evidence type="ECO:0000256" key="1">
    <source>
        <dbReference type="SAM" id="SignalP"/>
    </source>
</evidence>
<evidence type="ECO:0000313" key="3">
    <source>
        <dbReference type="Proteomes" id="UP000838100"/>
    </source>
</evidence>
<sequence>MQLALYFFGTLFLLAACTTTSADSFADMDTANNCGCQWQGPFSWLIDEVDAVAHVTIVSHNDNSMDGKIIALYKGESLDDTIRIWGDRGYECRPPVDYFATDSQWLLAIKKIEAIPSNSFDPFNPERSFGRKGDYQLSACGAYWLKVEDNKASGNITSILDWDYNPEMNPVPLTVIADFISGNASYADIIGHSNEITSIEVMMRKSKQWLKNQQQ</sequence>
<proteinExistence type="predicted"/>
<keyword evidence="3" id="KW-1185">Reference proteome</keyword>
<dbReference type="RefSeq" id="WP_237444573.1">
    <property type="nucleotide sequence ID" value="NZ_CAKLPX010000002.1"/>
</dbReference>
<keyword evidence="1" id="KW-0732">Signal</keyword>
<reference evidence="2" key="1">
    <citation type="submission" date="2021-12" db="EMBL/GenBank/DDBJ databases">
        <authorList>
            <person name="Rodrigo-Torres L."/>
            <person name="Arahal R. D."/>
            <person name="Lucena T."/>
        </authorList>
    </citation>
    <scope>NUCLEOTIDE SEQUENCE</scope>
    <source>
        <strain evidence="2">CECT 8267</strain>
    </source>
</reference>
<accession>A0ABN8ENX1</accession>
<organism evidence="2 3">
    <name type="scientific">Sinobacterium norvegicum</name>
    <dbReference type="NCBI Taxonomy" id="1641715"/>
    <lineage>
        <taxon>Bacteria</taxon>
        <taxon>Pseudomonadati</taxon>
        <taxon>Pseudomonadota</taxon>
        <taxon>Gammaproteobacteria</taxon>
        <taxon>Cellvibrionales</taxon>
        <taxon>Spongiibacteraceae</taxon>
        <taxon>Sinobacterium</taxon>
    </lineage>
</organism>
<dbReference type="EMBL" id="CAKLPX010000002">
    <property type="protein sequence ID" value="CAH0991871.1"/>
    <property type="molecule type" value="Genomic_DNA"/>
</dbReference>
<evidence type="ECO:0000313" key="2">
    <source>
        <dbReference type="EMBL" id="CAH0991871.1"/>
    </source>
</evidence>
<feature type="chain" id="PRO_5045827845" evidence="1">
    <location>
        <begin position="23"/>
        <end position="215"/>
    </location>
</feature>
<comment type="caution">
    <text evidence="2">The sequence shown here is derived from an EMBL/GenBank/DDBJ whole genome shotgun (WGS) entry which is preliminary data.</text>
</comment>
<dbReference type="Proteomes" id="UP000838100">
    <property type="component" value="Unassembled WGS sequence"/>
</dbReference>
<protein>
    <submittedName>
        <fullName evidence="2">Uncharacterized protein</fullName>
    </submittedName>
</protein>